<feature type="signal peptide" evidence="2">
    <location>
        <begin position="1"/>
        <end position="24"/>
    </location>
</feature>
<evidence type="ECO:0000259" key="3">
    <source>
        <dbReference type="PROSITE" id="PS50041"/>
    </source>
</evidence>
<proteinExistence type="predicted"/>
<dbReference type="SUPFAM" id="SSF56436">
    <property type="entry name" value="C-type lectin-like"/>
    <property type="match status" value="1"/>
</dbReference>
<dbReference type="CDD" id="cd00037">
    <property type="entry name" value="CLECT"/>
    <property type="match status" value="1"/>
</dbReference>
<dbReference type="OrthoDB" id="6340082at2759"/>
<keyword evidence="4" id="KW-1185">Reference proteome</keyword>
<feature type="region of interest" description="Disordered" evidence="1">
    <location>
        <begin position="176"/>
        <end position="286"/>
    </location>
</feature>
<feature type="chain" id="PRO_5027821499" evidence="2">
    <location>
        <begin position="25"/>
        <end position="286"/>
    </location>
</feature>
<evidence type="ECO:0000256" key="1">
    <source>
        <dbReference type="SAM" id="MobiDB-lite"/>
    </source>
</evidence>
<dbReference type="InterPro" id="IPR016187">
    <property type="entry name" value="CTDL_fold"/>
</dbReference>
<reference evidence="4" key="1">
    <citation type="submission" date="2025-05" db="UniProtKB">
        <authorList>
            <consortium name="RefSeq"/>
        </authorList>
    </citation>
    <scope>NUCLEOTIDE SEQUENCE [LARGE SCALE GENOMIC DNA]</scope>
    <source>
        <strain evidence="4">14028-0561.14</strain>
    </source>
</reference>
<dbReference type="Proteomes" id="UP001652661">
    <property type="component" value="Chromosome 2L"/>
</dbReference>
<dbReference type="Pfam" id="PF00059">
    <property type="entry name" value="Lectin_C"/>
    <property type="match status" value="1"/>
</dbReference>
<name>A0A6P4J2D4_DROKI</name>
<gene>
    <name evidence="5" type="primary">LOC108079653</name>
</gene>
<evidence type="ECO:0000313" key="4">
    <source>
        <dbReference type="Proteomes" id="UP001652661"/>
    </source>
</evidence>
<dbReference type="Gene3D" id="3.10.100.10">
    <property type="entry name" value="Mannose-Binding Protein A, subunit A"/>
    <property type="match status" value="1"/>
</dbReference>
<evidence type="ECO:0000256" key="2">
    <source>
        <dbReference type="SAM" id="SignalP"/>
    </source>
</evidence>
<accession>A0A6P4J2D4</accession>
<dbReference type="InterPro" id="IPR001304">
    <property type="entry name" value="C-type_lectin-like"/>
</dbReference>
<dbReference type="AlphaFoldDB" id="A0A6P4J2D4"/>
<sequence>MHLQYRALLGLLGLVLFCGASSNAQPAEPVAARLVGISPTSLIFIKDTYYYIESSAQKNWFNALVACQQIGYELVSLQNEEKFNILVNFLISSRKKLYYWTSGNDLYTLGKHHWYPGNETVSASLWGPKQPDNLGGVQHCDALWKKSNSYVLKDDNCNLARYYICELVIPSATTAAPATSEPTTPASTSSLSTSAPESSSSTSAPESSSSTSAPESSSSTSAPESSSSTSAPESSSSTSAPESSSSTSAPESSSSTSAPESSSSTSAPESSSSTSAPKSSSSTAAP</sequence>
<organism evidence="4 5">
    <name type="scientific">Drosophila kikkawai</name>
    <name type="common">Fruit fly</name>
    <dbReference type="NCBI Taxonomy" id="30033"/>
    <lineage>
        <taxon>Eukaryota</taxon>
        <taxon>Metazoa</taxon>
        <taxon>Ecdysozoa</taxon>
        <taxon>Arthropoda</taxon>
        <taxon>Hexapoda</taxon>
        <taxon>Insecta</taxon>
        <taxon>Pterygota</taxon>
        <taxon>Neoptera</taxon>
        <taxon>Endopterygota</taxon>
        <taxon>Diptera</taxon>
        <taxon>Brachycera</taxon>
        <taxon>Muscomorpha</taxon>
        <taxon>Ephydroidea</taxon>
        <taxon>Drosophilidae</taxon>
        <taxon>Drosophila</taxon>
        <taxon>Sophophora</taxon>
    </lineage>
</organism>
<dbReference type="GeneID" id="108079653"/>
<protein>
    <submittedName>
        <fullName evidence="5">CD209 antigen-like</fullName>
    </submittedName>
</protein>
<dbReference type="PROSITE" id="PS50041">
    <property type="entry name" value="C_TYPE_LECTIN_2"/>
    <property type="match status" value="1"/>
</dbReference>
<dbReference type="InterPro" id="IPR016186">
    <property type="entry name" value="C-type_lectin-like/link_sf"/>
</dbReference>
<evidence type="ECO:0000313" key="5">
    <source>
        <dbReference type="RefSeq" id="XP_017029539.1"/>
    </source>
</evidence>
<feature type="domain" description="C-type lectin" evidence="3">
    <location>
        <begin position="44"/>
        <end position="166"/>
    </location>
</feature>
<dbReference type="SMART" id="SM00034">
    <property type="entry name" value="CLECT"/>
    <property type="match status" value="1"/>
</dbReference>
<dbReference type="RefSeq" id="XP_017029539.1">
    <property type="nucleotide sequence ID" value="XM_017174050.3"/>
</dbReference>
<reference evidence="5" key="2">
    <citation type="submission" date="2025-08" db="UniProtKB">
        <authorList>
            <consortium name="RefSeq"/>
        </authorList>
    </citation>
    <scope>IDENTIFICATION</scope>
    <source>
        <strain evidence="5">14028-0561.14</strain>
        <tissue evidence="5">Whole fly</tissue>
    </source>
</reference>
<keyword evidence="2" id="KW-0732">Signal</keyword>